<feature type="compositionally biased region" description="Pro residues" evidence="1">
    <location>
        <begin position="162"/>
        <end position="173"/>
    </location>
</feature>
<feature type="compositionally biased region" description="Acidic residues" evidence="1">
    <location>
        <begin position="130"/>
        <end position="145"/>
    </location>
</feature>
<feature type="compositionally biased region" description="Basic and acidic residues" evidence="1">
    <location>
        <begin position="1"/>
        <end position="11"/>
    </location>
</feature>
<keyword evidence="4" id="KW-1185">Reference proteome</keyword>
<feature type="compositionally biased region" description="Basic and acidic residues" evidence="1">
    <location>
        <begin position="79"/>
        <end position="89"/>
    </location>
</feature>
<reference evidence="3 4" key="2">
    <citation type="submission" date="2024-05" db="EMBL/GenBank/DDBJ databases">
        <authorList>
            <person name="Chen Y."/>
            <person name="Shah S."/>
            <person name="Dougan E. K."/>
            <person name="Thang M."/>
            <person name="Chan C."/>
        </authorList>
    </citation>
    <scope>NUCLEOTIDE SEQUENCE [LARGE SCALE GENOMIC DNA]</scope>
</reference>
<organism evidence="2">
    <name type="scientific">Cladocopium goreaui</name>
    <dbReference type="NCBI Taxonomy" id="2562237"/>
    <lineage>
        <taxon>Eukaryota</taxon>
        <taxon>Sar</taxon>
        <taxon>Alveolata</taxon>
        <taxon>Dinophyceae</taxon>
        <taxon>Suessiales</taxon>
        <taxon>Symbiodiniaceae</taxon>
        <taxon>Cladocopium</taxon>
    </lineage>
</organism>
<sequence>ESPAKESDQHASIRWTGEDNGMVKVAGATSGATGATSGVGSKVAIGTVDGVAEEKASECWEFTWKIGGRNGKGKGEKKKKADKDRDWRGDGSSGKGFTDLKFQEPKKEVVPAANVVGPKSNGQEAPVPNEVDEEPYVEEDDEDDEWHQKASALKNSPQLAPVLPPTVPQPQEQPAPAANGVASPPVAAPPVVPKPNVKLNAALSVSIKKELQKYEEMLNIEDLGRAYGEFDKAVQAGEGVCDPATLTLLLVALTRANRLANCHKVLDAAIAEKVFLDPNMIVTIAMAVSQRSQSHKALRYLRRMVYECLPEEYSQETVQLFDRHLSFIFSELMAEADGCFCRMENRDSNTLVNLGHTELDIEMDWAQSGSQSFSLFNRKDDKGKKVYQPTVFQMGFQRTDVALMSTKLSTAKQGCDFLSDCSLVALRHLGIFHNFSIKHGGFSIRSGDLVGETR</sequence>
<comment type="caution">
    <text evidence="2">The sequence shown here is derived from an EMBL/GenBank/DDBJ whole genome shotgun (WGS) entry which is preliminary data.</text>
</comment>
<feature type="region of interest" description="Disordered" evidence="1">
    <location>
        <begin position="1"/>
        <end position="20"/>
    </location>
</feature>
<protein>
    <submittedName>
        <fullName evidence="3">RNase H type-1 domain-containing protein</fullName>
    </submittedName>
</protein>
<name>A0A9P1GDY7_9DINO</name>
<dbReference type="EMBL" id="CAMXCT010003911">
    <property type="protein sequence ID" value="CAI4006869.1"/>
    <property type="molecule type" value="Genomic_DNA"/>
</dbReference>
<accession>A0A9P1GDY7</accession>
<feature type="region of interest" description="Disordered" evidence="1">
    <location>
        <begin position="66"/>
        <end position="182"/>
    </location>
</feature>
<proteinExistence type="predicted"/>
<dbReference type="OrthoDB" id="10489052at2759"/>
<gene>
    <name evidence="2" type="ORF">C1SCF055_LOCUS32468</name>
</gene>
<feature type="non-terminal residue" evidence="2">
    <location>
        <position position="454"/>
    </location>
</feature>
<dbReference type="EMBL" id="CAMXCT030003911">
    <property type="protein sequence ID" value="CAL4794181.1"/>
    <property type="molecule type" value="Genomic_DNA"/>
</dbReference>
<evidence type="ECO:0000313" key="4">
    <source>
        <dbReference type="Proteomes" id="UP001152797"/>
    </source>
</evidence>
<evidence type="ECO:0000313" key="3">
    <source>
        <dbReference type="EMBL" id="CAL4794181.1"/>
    </source>
</evidence>
<dbReference type="AlphaFoldDB" id="A0A9P1GDY7"/>
<dbReference type="Proteomes" id="UP001152797">
    <property type="component" value="Unassembled WGS sequence"/>
</dbReference>
<dbReference type="EMBL" id="CAMXCT020003911">
    <property type="protein sequence ID" value="CAL1160244.1"/>
    <property type="molecule type" value="Genomic_DNA"/>
</dbReference>
<evidence type="ECO:0000256" key="1">
    <source>
        <dbReference type="SAM" id="MobiDB-lite"/>
    </source>
</evidence>
<reference evidence="2" key="1">
    <citation type="submission" date="2022-10" db="EMBL/GenBank/DDBJ databases">
        <authorList>
            <person name="Chen Y."/>
            <person name="Dougan E. K."/>
            <person name="Chan C."/>
            <person name="Rhodes N."/>
            <person name="Thang M."/>
        </authorList>
    </citation>
    <scope>NUCLEOTIDE SEQUENCE</scope>
</reference>
<evidence type="ECO:0000313" key="2">
    <source>
        <dbReference type="EMBL" id="CAI4006869.1"/>
    </source>
</evidence>